<dbReference type="GeneID" id="77944238"/>
<protein>
    <submittedName>
        <fullName evidence="1">Uncharacterized protein</fullName>
    </submittedName>
</protein>
<proteinExistence type="predicted"/>
<reference evidence="1 2" key="1">
    <citation type="submission" date="2018-11" db="EMBL/GenBank/DDBJ databases">
        <title>Isolation and Complete Genome Sequence of a Novel Alteromonas Phage ZP6.</title>
        <authorList>
            <person name="Han J."/>
        </authorList>
    </citation>
    <scope>NUCLEOTIDE SEQUENCE [LARGE SCALE GENOMIC DNA]</scope>
</reference>
<dbReference type="RefSeq" id="YP_010668050.1">
    <property type="nucleotide sequence ID" value="NC_070953.1"/>
</dbReference>
<name>A0A7D7KGD5_9CAUD</name>
<dbReference type="EMBL" id="MK203850">
    <property type="protein sequence ID" value="QMS42074.1"/>
    <property type="molecule type" value="Genomic_DNA"/>
</dbReference>
<dbReference type="KEGG" id="vg:77944238"/>
<keyword evidence="2" id="KW-1185">Reference proteome</keyword>
<dbReference type="Proteomes" id="UP000286786">
    <property type="component" value="Genome"/>
</dbReference>
<sequence>MNTLWDTSLPNLKRSEFTKPEYLEYRELHLNERLLNKYYVKQQRVNRTEFERIQRKIGT</sequence>
<organism evidence="1 2">
    <name type="scientific">Alteromonas phage ZP6</name>
    <dbReference type="NCBI Taxonomy" id="2492447"/>
    <lineage>
        <taxon>Viruses</taxon>
        <taxon>Duplodnaviria</taxon>
        <taxon>Heunggongvirae</taxon>
        <taxon>Uroviricota</taxon>
        <taxon>Caudoviricetes</taxon>
        <taxon>Mareflavirus</taxon>
        <taxon>Mareflavirus ZP6</taxon>
    </lineage>
</organism>
<evidence type="ECO:0000313" key="2">
    <source>
        <dbReference type="Proteomes" id="UP000286786"/>
    </source>
</evidence>
<accession>A0A7D7KGD5</accession>
<evidence type="ECO:0000313" key="1">
    <source>
        <dbReference type="EMBL" id="QMS42074.1"/>
    </source>
</evidence>